<reference evidence="2 3" key="1">
    <citation type="submission" date="2018-12" db="EMBL/GenBank/DDBJ databases">
        <title>Draft genome sequence of Xylaria grammica IHI A82.</title>
        <authorList>
            <person name="Buettner E."/>
            <person name="Kellner H."/>
        </authorList>
    </citation>
    <scope>NUCLEOTIDE SEQUENCE [LARGE SCALE GENOMIC DNA]</scope>
    <source>
        <strain evidence="2 3">IHI A82</strain>
    </source>
</reference>
<dbReference type="SUPFAM" id="SSF54518">
    <property type="entry name" value="Tubby C-terminal domain-like"/>
    <property type="match status" value="1"/>
</dbReference>
<dbReference type="PANTHER" id="PTHR31087">
    <property type="match status" value="1"/>
</dbReference>
<evidence type="ECO:0000256" key="1">
    <source>
        <dbReference type="ARBA" id="ARBA00005437"/>
    </source>
</evidence>
<comment type="similarity">
    <text evidence="1">Belongs to the LOR family.</text>
</comment>
<sequence length="306" mass="32814">MSDRTIGPYPTQLGLFPRFFASQPESLLLREKALSLSGDSFEIRKSDGELIFRVTSEVSSLAGRTHISDTDGNLLFTIRKKFIALHSTFYAEDPNGKVIIEVKGKFSIGPRKSVCTFRSQLGTEESLVAAGSFSDARADIMHEATKLPVATIDREELTNMRDILQTYIVTVAPNVDMAIIIAMSATNLYSVLAAGHAAWHGAARIRCILKIGIQLSATPTLASVLEAGVGGVGIATSVEANVNGHPVVGPDELVEGTAALGLHEAALVPLAFAVHIAALLSILRRVHYHIAVVHNTRALARNWGVV</sequence>
<proteinExistence type="inferred from homology"/>
<gene>
    <name evidence="2" type="ORF">EKO27_g156</name>
</gene>
<dbReference type="InterPro" id="IPR038595">
    <property type="entry name" value="LOR_sf"/>
</dbReference>
<keyword evidence="3" id="KW-1185">Reference proteome</keyword>
<accession>A0A439DKP4</accession>
<dbReference type="AlphaFoldDB" id="A0A439DKP4"/>
<dbReference type="PANTHER" id="PTHR31087:SF161">
    <property type="entry name" value="TUBBY C 2 FAMILY PROTEIN"/>
    <property type="match status" value="1"/>
</dbReference>
<dbReference type="STRING" id="363999.A0A439DKP4"/>
<evidence type="ECO:0000313" key="3">
    <source>
        <dbReference type="Proteomes" id="UP000286045"/>
    </source>
</evidence>
<dbReference type="InterPro" id="IPR007612">
    <property type="entry name" value="LOR"/>
</dbReference>
<name>A0A439DKP4_9PEZI</name>
<evidence type="ECO:0000313" key="2">
    <source>
        <dbReference type="EMBL" id="RWA14962.1"/>
    </source>
</evidence>
<dbReference type="Pfam" id="PF04525">
    <property type="entry name" value="LOR"/>
    <property type="match status" value="1"/>
</dbReference>
<dbReference type="Gene3D" id="2.40.160.200">
    <property type="entry name" value="LURP1-related"/>
    <property type="match status" value="1"/>
</dbReference>
<dbReference type="EMBL" id="RYZI01000002">
    <property type="protein sequence ID" value="RWA14962.1"/>
    <property type="molecule type" value="Genomic_DNA"/>
</dbReference>
<organism evidence="2 3">
    <name type="scientific">Xylaria grammica</name>
    <dbReference type="NCBI Taxonomy" id="363999"/>
    <lineage>
        <taxon>Eukaryota</taxon>
        <taxon>Fungi</taxon>
        <taxon>Dikarya</taxon>
        <taxon>Ascomycota</taxon>
        <taxon>Pezizomycotina</taxon>
        <taxon>Sordariomycetes</taxon>
        <taxon>Xylariomycetidae</taxon>
        <taxon>Xylariales</taxon>
        <taxon>Xylariaceae</taxon>
        <taxon>Xylaria</taxon>
    </lineage>
</organism>
<comment type="caution">
    <text evidence="2">The sequence shown here is derived from an EMBL/GenBank/DDBJ whole genome shotgun (WGS) entry which is preliminary data.</text>
</comment>
<dbReference type="Proteomes" id="UP000286045">
    <property type="component" value="Unassembled WGS sequence"/>
</dbReference>
<dbReference type="InterPro" id="IPR025659">
    <property type="entry name" value="Tubby-like_C"/>
</dbReference>
<protein>
    <submittedName>
        <fullName evidence="2">Uncharacterized protein</fullName>
    </submittedName>
</protein>